<keyword evidence="4" id="KW-0378">Hydrolase</keyword>
<sequence>MSSYHPGHGNRERGGRAGHTDRRQFRRPDEAADKPRTGPLVLEERQAETSTGTTTESLAVFNNPYASLNIQQQRIRLPIFKNRSHILYMLERYRTVIIVGETGCGKSTQVPQFLLEAGWAKDGRQIAITQPRRVAVVTLATRVAEEKDCLLGHDVGYTVRFDDVSDTSTKIKFMTDGILLRELLVDPLLAKV</sequence>
<evidence type="ECO:0000256" key="8">
    <source>
        <dbReference type="SAM" id="MobiDB-lite"/>
    </source>
</evidence>
<comment type="caution">
    <text evidence="10">The sequence shown here is derived from an EMBL/GenBank/DDBJ whole genome shotgun (WGS) entry which is preliminary data.</text>
</comment>
<evidence type="ECO:0000256" key="7">
    <source>
        <dbReference type="ARBA" id="ARBA00047984"/>
    </source>
</evidence>
<dbReference type="GO" id="GO:0005524">
    <property type="term" value="F:ATP binding"/>
    <property type="evidence" value="ECO:0007669"/>
    <property type="project" value="UniProtKB-KW"/>
</dbReference>
<evidence type="ECO:0000313" key="10">
    <source>
        <dbReference type="EMBL" id="CAD6190389.1"/>
    </source>
</evidence>
<keyword evidence="6" id="KW-0067">ATP-binding</keyword>
<dbReference type="AlphaFoldDB" id="A0A8S1H3Z5"/>
<dbReference type="InterPro" id="IPR014001">
    <property type="entry name" value="Helicase_ATP-bd"/>
</dbReference>
<evidence type="ECO:0000256" key="5">
    <source>
        <dbReference type="ARBA" id="ARBA00022806"/>
    </source>
</evidence>
<dbReference type="EMBL" id="CAJGYM010000015">
    <property type="protein sequence ID" value="CAD6190389.1"/>
    <property type="molecule type" value="Genomic_DNA"/>
</dbReference>
<evidence type="ECO:0000256" key="6">
    <source>
        <dbReference type="ARBA" id="ARBA00022840"/>
    </source>
</evidence>
<accession>A0A8S1H3Z5</accession>
<dbReference type="PANTHER" id="PTHR18934:SF136">
    <property type="entry name" value="ATP-DEPENDENT RNA HELICASE DHX35-RELATED"/>
    <property type="match status" value="1"/>
</dbReference>
<dbReference type="GO" id="GO:0003723">
    <property type="term" value="F:RNA binding"/>
    <property type="evidence" value="ECO:0007669"/>
    <property type="project" value="TreeGrafter"/>
</dbReference>
<proteinExistence type="inferred from homology"/>
<keyword evidence="3" id="KW-0547">Nucleotide-binding</keyword>
<keyword evidence="11" id="KW-1185">Reference proteome</keyword>
<dbReference type="OrthoDB" id="10253254at2759"/>
<dbReference type="EC" id="3.6.4.13" evidence="2"/>
<evidence type="ECO:0000259" key="9">
    <source>
        <dbReference type="PROSITE" id="PS51192"/>
    </source>
</evidence>
<dbReference type="SUPFAM" id="SSF52540">
    <property type="entry name" value="P-loop containing nucleoside triphosphate hydrolases"/>
    <property type="match status" value="1"/>
</dbReference>
<dbReference type="GO" id="GO:0016787">
    <property type="term" value="F:hydrolase activity"/>
    <property type="evidence" value="ECO:0007669"/>
    <property type="project" value="UniProtKB-KW"/>
</dbReference>
<comment type="similarity">
    <text evidence="1">Belongs to the DEAD box helicase family. DEAH subfamily.</text>
</comment>
<evidence type="ECO:0000313" key="11">
    <source>
        <dbReference type="Proteomes" id="UP000835052"/>
    </source>
</evidence>
<organism evidence="10 11">
    <name type="scientific">Caenorhabditis auriculariae</name>
    <dbReference type="NCBI Taxonomy" id="2777116"/>
    <lineage>
        <taxon>Eukaryota</taxon>
        <taxon>Metazoa</taxon>
        <taxon>Ecdysozoa</taxon>
        <taxon>Nematoda</taxon>
        <taxon>Chromadorea</taxon>
        <taxon>Rhabditida</taxon>
        <taxon>Rhabditina</taxon>
        <taxon>Rhabditomorpha</taxon>
        <taxon>Rhabditoidea</taxon>
        <taxon>Rhabditidae</taxon>
        <taxon>Peloderinae</taxon>
        <taxon>Caenorhabditis</taxon>
    </lineage>
</organism>
<gene>
    <name evidence="10" type="ORF">CAUJ_LOCUS6308</name>
</gene>
<dbReference type="GO" id="GO:0003724">
    <property type="term" value="F:RNA helicase activity"/>
    <property type="evidence" value="ECO:0007669"/>
    <property type="project" value="UniProtKB-EC"/>
</dbReference>
<dbReference type="FunFam" id="3.40.50.300:FF:000578">
    <property type="entry name" value="probable ATP-dependent RNA helicase DHX35"/>
    <property type="match status" value="1"/>
</dbReference>
<keyword evidence="5" id="KW-0347">Helicase</keyword>
<dbReference type="Gene3D" id="3.40.50.300">
    <property type="entry name" value="P-loop containing nucleotide triphosphate hydrolases"/>
    <property type="match status" value="1"/>
</dbReference>
<evidence type="ECO:0000256" key="1">
    <source>
        <dbReference type="ARBA" id="ARBA00008792"/>
    </source>
</evidence>
<evidence type="ECO:0000256" key="4">
    <source>
        <dbReference type="ARBA" id="ARBA00022801"/>
    </source>
</evidence>
<evidence type="ECO:0000256" key="3">
    <source>
        <dbReference type="ARBA" id="ARBA00022741"/>
    </source>
</evidence>
<dbReference type="InterPro" id="IPR027417">
    <property type="entry name" value="P-loop_NTPase"/>
</dbReference>
<dbReference type="Proteomes" id="UP000835052">
    <property type="component" value="Unassembled WGS sequence"/>
</dbReference>
<feature type="compositionally biased region" description="Basic and acidic residues" evidence="8">
    <location>
        <begin position="9"/>
        <end position="47"/>
    </location>
</feature>
<feature type="domain" description="Helicase ATP-binding" evidence="9">
    <location>
        <begin position="87"/>
        <end position="192"/>
    </location>
</feature>
<dbReference type="PROSITE" id="PS51192">
    <property type="entry name" value="HELICASE_ATP_BIND_1"/>
    <property type="match status" value="1"/>
</dbReference>
<name>A0A8S1H3Z5_9PELO</name>
<reference evidence="10" key="1">
    <citation type="submission" date="2020-10" db="EMBL/GenBank/DDBJ databases">
        <authorList>
            <person name="Kikuchi T."/>
        </authorList>
    </citation>
    <scope>NUCLEOTIDE SEQUENCE</scope>
    <source>
        <strain evidence="10">NKZ352</strain>
    </source>
</reference>
<evidence type="ECO:0000256" key="2">
    <source>
        <dbReference type="ARBA" id="ARBA00012552"/>
    </source>
</evidence>
<protein>
    <recommendedName>
        <fullName evidence="2">RNA helicase</fullName>
        <ecNumber evidence="2">3.6.4.13</ecNumber>
    </recommendedName>
</protein>
<comment type="catalytic activity">
    <reaction evidence="7">
        <text>ATP + H2O = ADP + phosphate + H(+)</text>
        <dbReference type="Rhea" id="RHEA:13065"/>
        <dbReference type="ChEBI" id="CHEBI:15377"/>
        <dbReference type="ChEBI" id="CHEBI:15378"/>
        <dbReference type="ChEBI" id="CHEBI:30616"/>
        <dbReference type="ChEBI" id="CHEBI:43474"/>
        <dbReference type="ChEBI" id="CHEBI:456216"/>
        <dbReference type="EC" id="3.6.4.13"/>
    </reaction>
</comment>
<dbReference type="PANTHER" id="PTHR18934">
    <property type="entry name" value="ATP-DEPENDENT RNA HELICASE"/>
    <property type="match status" value="1"/>
</dbReference>
<feature type="region of interest" description="Disordered" evidence="8">
    <location>
        <begin position="1"/>
        <end position="56"/>
    </location>
</feature>
<dbReference type="GO" id="GO:0071013">
    <property type="term" value="C:catalytic step 2 spliceosome"/>
    <property type="evidence" value="ECO:0007669"/>
    <property type="project" value="TreeGrafter"/>
</dbReference>